<feature type="transmembrane region" description="Helical" evidence="1">
    <location>
        <begin position="316"/>
        <end position="335"/>
    </location>
</feature>
<feature type="transmembrane region" description="Helical" evidence="1">
    <location>
        <begin position="379"/>
        <end position="395"/>
    </location>
</feature>
<evidence type="ECO:0000313" key="2">
    <source>
        <dbReference type="EMBL" id="QWF71016.1"/>
    </source>
</evidence>
<dbReference type="KEGG" id="mpad:KEF85_00505"/>
<feature type="transmembrane region" description="Helical" evidence="1">
    <location>
        <begin position="136"/>
        <end position="153"/>
    </location>
</feature>
<keyword evidence="1" id="KW-1133">Transmembrane helix</keyword>
<feature type="transmembrane region" description="Helical" evidence="1">
    <location>
        <begin position="81"/>
        <end position="103"/>
    </location>
</feature>
<accession>A0A975RA99</accession>
<feature type="transmembrane region" description="Helical" evidence="1">
    <location>
        <begin position="284"/>
        <end position="304"/>
    </location>
</feature>
<feature type="transmembrane region" description="Helical" evidence="1">
    <location>
        <begin position="159"/>
        <end position="178"/>
    </location>
</feature>
<feature type="transmembrane region" description="Helical" evidence="1">
    <location>
        <begin position="209"/>
        <end position="227"/>
    </location>
</feature>
<proteinExistence type="predicted"/>
<keyword evidence="3" id="KW-1185">Reference proteome</keyword>
<evidence type="ECO:0000313" key="3">
    <source>
        <dbReference type="Proteomes" id="UP000676649"/>
    </source>
</evidence>
<dbReference type="AlphaFoldDB" id="A0A975RA99"/>
<dbReference type="Proteomes" id="UP000676649">
    <property type="component" value="Chromosome"/>
</dbReference>
<evidence type="ECO:0000256" key="1">
    <source>
        <dbReference type="SAM" id="Phobius"/>
    </source>
</evidence>
<feature type="transmembrane region" description="Helical" evidence="1">
    <location>
        <begin position="341"/>
        <end position="359"/>
    </location>
</feature>
<sequence length="425" mass="47743">MPNNPTQKPAKYDKLIILAVLIAAAVAVTLISLNTLVKPDELTWTPWAFYEWMINYQAGFVRRGLVGELVQRFYFNHEAQALNYLAFFSGILFIGFSIQQILINPQVRQTALLYSFAPTGFFWIAVANEYYFRKEILFYLAIFLVSALYRSWYSRRSKWLAILVLGLIILFSSVLPFVHEAYPFFCGLIFVSIIQKIITANYGKAKASLAIQVFIAANLLMFVFMSINKGNVLISQQIWASLSVDARHFSNNNQISGGIASIGWSLLGGVALPVHAILSGMGSYYLFPLLLVYLITGYIYASLAEQPLFVAYTKPVFISNFVLVFVGFLPLFMLGWDWGRWIVGIFVVLSALIYSNLLIELPQQTLIAVTGFLQKRLKAIFLIAILLISLVTKTPECCISGSGATLWDNKLVTLLIKTLKNSGQH</sequence>
<gene>
    <name evidence="2" type="ORF">KEF85_00505</name>
</gene>
<keyword evidence="1" id="KW-0812">Transmembrane</keyword>
<organism evidence="2 3">
    <name type="scientific">Methylomonas paludis</name>
    <dbReference type="NCBI Taxonomy" id="1173101"/>
    <lineage>
        <taxon>Bacteria</taxon>
        <taxon>Pseudomonadati</taxon>
        <taxon>Pseudomonadota</taxon>
        <taxon>Gammaproteobacteria</taxon>
        <taxon>Methylococcales</taxon>
        <taxon>Methylococcaceae</taxon>
        <taxon>Methylomonas</taxon>
    </lineage>
</organism>
<protein>
    <submittedName>
        <fullName evidence="2">Uncharacterized protein</fullName>
    </submittedName>
</protein>
<reference evidence="2" key="1">
    <citation type="submission" date="2021-04" db="EMBL/GenBank/DDBJ databases">
        <title>Draft genome sequence data of methanotrophic Methylovulum sp. strain S1L and Methylomonas sp. strain S2AM isolated from boreal lake water columns.</title>
        <authorList>
            <person name="Rissanen A.J."/>
            <person name="Mangayil R."/>
            <person name="Svenning M.M."/>
            <person name="Khanongnuch R."/>
        </authorList>
    </citation>
    <scope>NUCLEOTIDE SEQUENCE</scope>
    <source>
        <strain evidence="2">S2AM</strain>
    </source>
</reference>
<keyword evidence="1" id="KW-0472">Membrane</keyword>
<dbReference type="EMBL" id="CP073754">
    <property type="protein sequence ID" value="QWF71016.1"/>
    <property type="molecule type" value="Genomic_DNA"/>
</dbReference>
<name>A0A975RA99_9GAMM</name>
<feature type="transmembrane region" description="Helical" evidence="1">
    <location>
        <begin position="257"/>
        <end position="278"/>
    </location>
</feature>
<dbReference type="RefSeq" id="WP_215582555.1">
    <property type="nucleotide sequence ID" value="NZ_CP073754.1"/>
</dbReference>
<feature type="transmembrane region" description="Helical" evidence="1">
    <location>
        <begin position="15"/>
        <end position="37"/>
    </location>
</feature>